<evidence type="ECO:0000313" key="12">
    <source>
        <dbReference type="Proteomes" id="UP000265938"/>
    </source>
</evidence>
<dbReference type="InterPro" id="IPR005467">
    <property type="entry name" value="His_kinase_dom"/>
</dbReference>
<dbReference type="InterPro" id="IPR003661">
    <property type="entry name" value="HisK_dim/P_dom"/>
</dbReference>
<dbReference type="AlphaFoldDB" id="A0A3A3EK92"/>
<dbReference type="Proteomes" id="UP000265938">
    <property type="component" value="Unassembled WGS sequence"/>
</dbReference>
<dbReference type="Gene3D" id="1.25.40.10">
    <property type="entry name" value="Tetratricopeptide repeat domain"/>
    <property type="match status" value="2"/>
</dbReference>
<dbReference type="PROSITE" id="PS50109">
    <property type="entry name" value="HIS_KIN"/>
    <property type="match status" value="1"/>
</dbReference>
<dbReference type="Pfam" id="PF02518">
    <property type="entry name" value="HATPase_c"/>
    <property type="match status" value="1"/>
</dbReference>
<name>A0A3A3EK92_9GAMM</name>
<organism evidence="11 12">
    <name type="scientific">Pseudoalteromonas gelatinilytica</name>
    <dbReference type="NCBI Taxonomy" id="1703256"/>
    <lineage>
        <taxon>Bacteria</taxon>
        <taxon>Pseudomonadati</taxon>
        <taxon>Pseudomonadota</taxon>
        <taxon>Gammaproteobacteria</taxon>
        <taxon>Alteromonadales</taxon>
        <taxon>Pseudoalteromonadaceae</taxon>
        <taxon>Pseudoalteromonas</taxon>
    </lineage>
</organism>
<feature type="chain" id="PRO_5017450647" description="histidine kinase" evidence="9">
    <location>
        <begin position="21"/>
        <end position="718"/>
    </location>
</feature>
<protein>
    <recommendedName>
        <fullName evidence="2">histidine kinase</fullName>
        <ecNumber evidence="2">2.7.13.3</ecNumber>
    </recommendedName>
</protein>
<keyword evidence="4" id="KW-0808">Transferase</keyword>
<comment type="catalytic activity">
    <reaction evidence="1">
        <text>ATP + protein L-histidine = ADP + protein N-phospho-L-histidine.</text>
        <dbReference type="EC" id="2.7.13.3"/>
    </reaction>
</comment>
<feature type="signal peptide" evidence="9">
    <location>
        <begin position="1"/>
        <end position="20"/>
    </location>
</feature>
<dbReference type="EC" id="2.7.13.3" evidence="2"/>
<evidence type="ECO:0000259" key="10">
    <source>
        <dbReference type="PROSITE" id="PS50109"/>
    </source>
</evidence>
<dbReference type="Gene3D" id="1.10.287.130">
    <property type="match status" value="1"/>
</dbReference>
<dbReference type="SMART" id="SM00387">
    <property type="entry name" value="HATPase_c"/>
    <property type="match status" value="1"/>
</dbReference>
<keyword evidence="5" id="KW-0418">Kinase</keyword>
<dbReference type="GO" id="GO:0000155">
    <property type="term" value="F:phosphorelay sensor kinase activity"/>
    <property type="evidence" value="ECO:0007669"/>
    <property type="project" value="InterPro"/>
</dbReference>
<keyword evidence="8" id="KW-1133">Transmembrane helix</keyword>
<dbReference type="InterPro" id="IPR050351">
    <property type="entry name" value="BphY/WalK/GraS-like"/>
</dbReference>
<keyword evidence="6" id="KW-0902">Two-component regulatory system</keyword>
<evidence type="ECO:0000256" key="1">
    <source>
        <dbReference type="ARBA" id="ARBA00000085"/>
    </source>
</evidence>
<gene>
    <name evidence="11" type="ORF">D4741_01290</name>
</gene>
<dbReference type="SUPFAM" id="SSF47384">
    <property type="entry name" value="Homodimeric domain of signal transducing histidine kinase"/>
    <property type="match status" value="1"/>
</dbReference>
<evidence type="ECO:0000313" key="11">
    <source>
        <dbReference type="EMBL" id="RJF36740.1"/>
    </source>
</evidence>
<dbReference type="SUPFAM" id="SSF55874">
    <property type="entry name" value="ATPase domain of HSP90 chaperone/DNA topoisomerase II/histidine kinase"/>
    <property type="match status" value="1"/>
</dbReference>
<dbReference type="GO" id="GO:0016036">
    <property type="term" value="P:cellular response to phosphate starvation"/>
    <property type="evidence" value="ECO:0007669"/>
    <property type="project" value="TreeGrafter"/>
</dbReference>
<dbReference type="PRINTS" id="PR00344">
    <property type="entry name" value="BCTRLSENSOR"/>
</dbReference>
<dbReference type="PANTHER" id="PTHR45453:SF1">
    <property type="entry name" value="PHOSPHATE REGULON SENSOR PROTEIN PHOR"/>
    <property type="match status" value="1"/>
</dbReference>
<dbReference type="Gene3D" id="3.30.565.10">
    <property type="entry name" value="Histidine kinase-like ATPase, C-terminal domain"/>
    <property type="match status" value="1"/>
</dbReference>
<evidence type="ECO:0000256" key="5">
    <source>
        <dbReference type="ARBA" id="ARBA00022777"/>
    </source>
</evidence>
<keyword evidence="8" id="KW-0812">Transmembrane</keyword>
<dbReference type="RefSeq" id="WP_119851751.1">
    <property type="nucleotide sequence ID" value="NZ_QYSE01000001.1"/>
</dbReference>
<evidence type="ECO:0000256" key="9">
    <source>
        <dbReference type="SAM" id="SignalP"/>
    </source>
</evidence>
<dbReference type="InterPro" id="IPR004358">
    <property type="entry name" value="Sig_transdc_His_kin-like_C"/>
</dbReference>
<dbReference type="SMART" id="SM00388">
    <property type="entry name" value="HisKA"/>
    <property type="match status" value="1"/>
</dbReference>
<dbReference type="GO" id="GO:0005886">
    <property type="term" value="C:plasma membrane"/>
    <property type="evidence" value="ECO:0007669"/>
    <property type="project" value="TreeGrafter"/>
</dbReference>
<keyword evidence="8" id="KW-0472">Membrane</keyword>
<feature type="coiled-coil region" evidence="7">
    <location>
        <begin position="358"/>
        <end position="392"/>
    </location>
</feature>
<accession>A0A3A3EK92</accession>
<feature type="domain" description="Histidine kinase" evidence="10">
    <location>
        <begin position="506"/>
        <end position="718"/>
    </location>
</feature>
<evidence type="ECO:0000256" key="2">
    <source>
        <dbReference type="ARBA" id="ARBA00012438"/>
    </source>
</evidence>
<feature type="transmembrane region" description="Helical" evidence="8">
    <location>
        <begin position="458"/>
        <end position="479"/>
    </location>
</feature>
<dbReference type="InterPro" id="IPR003594">
    <property type="entry name" value="HATPase_dom"/>
</dbReference>
<evidence type="ECO:0000256" key="8">
    <source>
        <dbReference type="SAM" id="Phobius"/>
    </source>
</evidence>
<dbReference type="SUPFAM" id="SSF48452">
    <property type="entry name" value="TPR-like"/>
    <property type="match status" value="1"/>
</dbReference>
<dbReference type="InterPro" id="IPR011990">
    <property type="entry name" value="TPR-like_helical_dom_sf"/>
</dbReference>
<dbReference type="EMBL" id="QYSE01000001">
    <property type="protein sequence ID" value="RJF36740.1"/>
    <property type="molecule type" value="Genomic_DNA"/>
</dbReference>
<keyword evidence="3" id="KW-0597">Phosphoprotein</keyword>
<proteinExistence type="predicted"/>
<keyword evidence="9" id="KW-0732">Signal</keyword>
<dbReference type="InterPro" id="IPR036097">
    <property type="entry name" value="HisK_dim/P_sf"/>
</dbReference>
<evidence type="ECO:0000256" key="4">
    <source>
        <dbReference type="ARBA" id="ARBA00022679"/>
    </source>
</evidence>
<dbReference type="InterPro" id="IPR036890">
    <property type="entry name" value="HATPase_C_sf"/>
</dbReference>
<comment type="caution">
    <text evidence="11">The sequence shown here is derived from an EMBL/GenBank/DDBJ whole genome shotgun (WGS) entry which is preliminary data.</text>
</comment>
<evidence type="ECO:0000256" key="7">
    <source>
        <dbReference type="SAM" id="Coils"/>
    </source>
</evidence>
<evidence type="ECO:0000256" key="3">
    <source>
        <dbReference type="ARBA" id="ARBA00022553"/>
    </source>
</evidence>
<keyword evidence="7" id="KW-0175">Coiled coil</keyword>
<reference evidence="11 12" key="1">
    <citation type="submission" date="2018-09" db="EMBL/GenBank/DDBJ databases">
        <title>Identification of marine bacteria producing industrial enzymes.</title>
        <authorList>
            <person name="Cheng T.H."/>
            <person name="Saidin J."/>
            <person name="Muhd D.D."/>
            <person name="Isa M.N.M."/>
            <person name="Bakar M.F.A."/>
            <person name="Ismail N."/>
        </authorList>
    </citation>
    <scope>NUCLEOTIDE SEQUENCE [LARGE SCALE GENOMIC DNA]</scope>
    <source>
        <strain evidence="11 12">MNAD 1.6</strain>
    </source>
</reference>
<dbReference type="GO" id="GO:0004721">
    <property type="term" value="F:phosphoprotein phosphatase activity"/>
    <property type="evidence" value="ECO:0007669"/>
    <property type="project" value="TreeGrafter"/>
</dbReference>
<dbReference type="PANTHER" id="PTHR45453">
    <property type="entry name" value="PHOSPHATE REGULON SENSOR PROTEIN PHOR"/>
    <property type="match status" value="1"/>
</dbReference>
<sequence length="718" mass="81621">MKLKAPVILYFALLMNSAFASTLQHNIDEARTISDYQKRYDYLKSIDKKLIESASLAEQVSFKVRLIHVHIHLGQFQQAQTIIDELEASPKYKSDAPIYSELYLAKARLAYRESDLESAINLSQQNVALFQRLQLIDYEIDAVASLVSAYHNAGEYQAALNLLEVYIHDKNRELTLKQKEMLYHGYSRNLEQLDRFTLALEYKLKRREVIQQMSPSISLQAGISYSIAQSYLDLEHYKKAKSEFITALSFDRQTGSLSDIGHSLVKLSQCEYGLNNYSAALAYAQEAQQVFASYNSTRNTAWANHNIAINLLEIDKTTQALTIEKQVITVLKQDDHLYIDVLLTLAKLYIGSAELKPAKHYAEQAYQLSNKKNKLQKQIIALEHLISVAEKQADFQQALSYQRAITELEKSFARNNYNQRLAELQNSIAMRDRDLAIQDLKLQDSEKSQAIASQRQTILYSILLFSLLLAVMGIALLRVRQRKQLIEQRRNYLDKQISQRSKLLSQVAHELSGPLTGLRLHLETLQAGLTQFNELTYEKLNQKITDMATLVTDLNKISLLEQSSFQLNVTTINAAEYFQSLHADMLIQLDKFEVGFTQNIADELSLECDATRLSQLFANLISNSLKYTNHPGKINLTISQNHTQLLICYEDSAPGVSDESLAKIFDHLYRVPDLKTVKQSGSGIGLAIVKQIVEAHNWRITSAHSELGGVRYDLTIPI</sequence>
<evidence type="ECO:0000256" key="6">
    <source>
        <dbReference type="ARBA" id="ARBA00023012"/>
    </source>
</evidence>